<dbReference type="PANTHER" id="PTHR10815">
    <property type="entry name" value="METHYLATED-DNA--PROTEIN-CYSTEINE METHYLTRANSFERASE"/>
    <property type="match status" value="1"/>
</dbReference>
<evidence type="ECO:0000256" key="7">
    <source>
        <dbReference type="ARBA" id="ARBA00023015"/>
    </source>
</evidence>
<dbReference type="GO" id="GO:0032259">
    <property type="term" value="P:methylation"/>
    <property type="evidence" value="ECO:0007669"/>
    <property type="project" value="UniProtKB-KW"/>
</dbReference>
<evidence type="ECO:0000313" key="12">
    <source>
        <dbReference type="EMBL" id="SOC02253.1"/>
    </source>
</evidence>
<evidence type="ECO:0000256" key="8">
    <source>
        <dbReference type="ARBA" id="ARBA00023163"/>
    </source>
</evidence>
<dbReference type="SUPFAM" id="SSF53155">
    <property type="entry name" value="Methylated DNA-protein cysteine methyltransferase domain"/>
    <property type="match status" value="1"/>
</dbReference>
<gene>
    <name evidence="12" type="ORF">SAMN05877831_103121</name>
</gene>
<dbReference type="Pfam" id="PF01035">
    <property type="entry name" value="DNA_binding_1"/>
    <property type="match status" value="1"/>
</dbReference>
<dbReference type="InterPro" id="IPR001497">
    <property type="entry name" value="MethylDNA_cys_MeTrfase_AS"/>
</dbReference>
<dbReference type="InterPro" id="IPR014048">
    <property type="entry name" value="MethylDNA_cys_MeTrfase_DNA-bd"/>
</dbReference>
<dbReference type="InterPro" id="IPR009057">
    <property type="entry name" value="Homeodomain-like_sf"/>
</dbReference>
<feature type="domain" description="HTH araC/xylS-type" evidence="11">
    <location>
        <begin position="32"/>
        <end position="137"/>
    </location>
</feature>
<dbReference type="Proteomes" id="UP000219111">
    <property type="component" value="Unassembled WGS sequence"/>
</dbReference>
<dbReference type="PROSITE" id="PS01124">
    <property type="entry name" value="HTH_ARAC_FAMILY_2"/>
    <property type="match status" value="1"/>
</dbReference>
<dbReference type="EMBL" id="OBMT01000003">
    <property type="protein sequence ID" value="SOC02253.1"/>
    <property type="molecule type" value="Genomic_DNA"/>
</dbReference>
<proteinExistence type="inferred from homology"/>
<dbReference type="Pfam" id="PF12833">
    <property type="entry name" value="HTH_18"/>
    <property type="match status" value="1"/>
</dbReference>
<dbReference type="AlphaFoldDB" id="A0A285S4Y7"/>
<keyword evidence="4 12" id="KW-0489">Methyltransferase</keyword>
<evidence type="ECO:0000256" key="5">
    <source>
        <dbReference type="ARBA" id="ARBA00022679"/>
    </source>
</evidence>
<dbReference type="SUPFAM" id="SSF46767">
    <property type="entry name" value="Methylated DNA-protein cysteine methyltransferase, C-terminal domain"/>
    <property type="match status" value="1"/>
</dbReference>
<dbReference type="FunFam" id="1.10.10.10:FF:000214">
    <property type="entry name" value="Methylated-DNA--protein-cysteine methyltransferase"/>
    <property type="match status" value="1"/>
</dbReference>
<evidence type="ECO:0000256" key="6">
    <source>
        <dbReference type="ARBA" id="ARBA00022763"/>
    </source>
</evidence>
<comment type="catalytic activity">
    <reaction evidence="1">
        <text>a 4-O-methyl-thymidine in DNA + L-cysteinyl-[protein] = a thymidine in DNA + S-methyl-L-cysteinyl-[protein]</text>
        <dbReference type="Rhea" id="RHEA:53428"/>
        <dbReference type="Rhea" id="RHEA-COMP:10131"/>
        <dbReference type="Rhea" id="RHEA-COMP:10132"/>
        <dbReference type="Rhea" id="RHEA-COMP:13555"/>
        <dbReference type="Rhea" id="RHEA-COMP:13556"/>
        <dbReference type="ChEBI" id="CHEBI:29950"/>
        <dbReference type="ChEBI" id="CHEBI:82612"/>
        <dbReference type="ChEBI" id="CHEBI:137386"/>
        <dbReference type="ChEBI" id="CHEBI:137387"/>
        <dbReference type="EC" id="2.1.1.63"/>
    </reaction>
</comment>
<dbReference type="GO" id="GO:0003700">
    <property type="term" value="F:DNA-binding transcription factor activity"/>
    <property type="evidence" value="ECO:0007669"/>
    <property type="project" value="InterPro"/>
</dbReference>
<evidence type="ECO:0000259" key="11">
    <source>
        <dbReference type="PROSITE" id="PS01124"/>
    </source>
</evidence>
<dbReference type="EC" id="2.1.1.63" evidence="3"/>
<evidence type="ECO:0000256" key="1">
    <source>
        <dbReference type="ARBA" id="ARBA00001286"/>
    </source>
</evidence>
<dbReference type="NCBIfam" id="TIGR00589">
    <property type="entry name" value="ogt"/>
    <property type="match status" value="1"/>
</dbReference>
<organism evidence="12 13">
    <name type="scientific">Rhodobacter maris</name>
    <dbReference type="NCBI Taxonomy" id="446682"/>
    <lineage>
        <taxon>Bacteria</taxon>
        <taxon>Pseudomonadati</taxon>
        <taxon>Pseudomonadota</taxon>
        <taxon>Alphaproteobacteria</taxon>
        <taxon>Rhodobacterales</taxon>
        <taxon>Rhodobacter group</taxon>
        <taxon>Rhodobacter</taxon>
    </lineage>
</organism>
<keyword evidence="5 12" id="KW-0808">Transferase</keyword>
<dbReference type="CDD" id="cd06445">
    <property type="entry name" value="ATase"/>
    <property type="match status" value="1"/>
</dbReference>
<accession>A0A285S4Y7</accession>
<evidence type="ECO:0000256" key="4">
    <source>
        <dbReference type="ARBA" id="ARBA00022603"/>
    </source>
</evidence>
<sequence length="310" mass="32615">MTAPMPDSFPPDCFPSDEPDALEDRYHYRVIARAIAEIDAAQAEARAAGRPAQVSLADLSARLGFSPAHFQRLFTAWAGVSPKRYTQYLALSLARELLAEKLPLDAVAEAAGLSAPSRLHDLMLRWEAMTPGDYAAGAAGLEICWGKFETPFGAALAFATARGLCGLAFSAEMGVEAAFTDMARRWPGASLREDPAALAPLMKAAFGGVGAVPLAPIGAPFQLKVWEALLAIPPGTATSYGALAAQIGTRSAARAVGTAVGRNPVALLIPCHRVLRQSGGLGGYHWGLGIKRAILAREAARRESAPLAQM</sequence>
<evidence type="ECO:0000256" key="3">
    <source>
        <dbReference type="ARBA" id="ARBA00011918"/>
    </source>
</evidence>
<keyword evidence="8" id="KW-0804">Transcription</keyword>
<dbReference type="Gene3D" id="1.10.10.60">
    <property type="entry name" value="Homeodomain-like"/>
    <property type="match status" value="1"/>
</dbReference>
<name>A0A285S4Y7_9RHOB</name>
<keyword evidence="13" id="KW-1185">Reference proteome</keyword>
<evidence type="ECO:0000313" key="13">
    <source>
        <dbReference type="Proteomes" id="UP000219111"/>
    </source>
</evidence>
<keyword evidence="9" id="KW-0234">DNA repair</keyword>
<dbReference type="GO" id="GO:0043565">
    <property type="term" value="F:sequence-specific DNA binding"/>
    <property type="evidence" value="ECO:0007669"/>
    <property type="project" value="InterPro"/>
</dbReference>
<keyword evidence="6" id="KW-0227">DNA damage</keyword>
<dbReference type="GO" id="GO:0003908">
    <property type="term" value="F:methylated-DNA-[protein]-cysteine S-methyltransferase activity"/>
    <property type="evidence" value="ECO:0007669"/>
    <property type="project" value="UniProtKB-EC"/>
</dbReference>
<dbReference type="InterPro" id="IPR036217">
    <property type="entry name" value="MethylDNA_cys_MeTrfase_DNAb"/>
</dbReference>
<dbReference type="SMART" id="SM00342">
    <property type="entry name" value="HTH_ARAC"/>
    <property type="match status" value="1"/>
</dbReference>
<protein>
    <recommendedName>
        <fullName evidence="3">methylated-DNA--[protein]-cysteine S-methyltransferase</fullName>
        <ecNumber evidence="3">2.1.1.63</ecNumber>
    </recommendedName>
</protein>
<dbReference type="PANTHER" id="PTHR10815:SF13">
    <property type="entry name" value="METHYLATED-DNA--PROTEIN-CYSTEINE METHYLTRANSFERASE"/>
    <property type="match status" value="1"/>
</dbReference>
<dbReference type="GO" id="GO:0006281">
    <property type="term" value="P:DNA repair"/>
    <property type="evidence" value="ECO:0007669"/>
    <property type="project" value="UniProtKB-KW"/>
</dbReference>
<dbReference type="InterPro" id="IPR036388">
    <property type="entry name" value="WH-like_DNA-bd_sf"/>
</dbReference>
<comment type="similarity">
    <text evidence="2">Belongs to the MGMT family.</text>
</comment>
<reference evidence="13" key="1">
    <citation type="submission" date="2017-08" db="EMBL/GenBank/DDBJ databases">
        <authorList>
            <person name="Varghese N."/>
            <person name="Submissions S."/>
        </authorList>
    </citation>
    <scope>NUCLEOTIDE SEQUENCE [LARGE SCALE GENOMIC DNA]</scope>
    <source>
        <strain evidence="13">JA276</strain>
    </source>
</reference>
<dbReference type="InterPro" id="IPR018060">
    <property type="entry name" value="HTH_AraC"/>
</dbReference>
<keyword evidence="7" id="KW-0805">Transcription regulation</keyword>
<comment type="catalytic activity">
    <reaction evidence="10">
        <text>a 6-O-methyl-2'-deoxyguanosine in DNA + L-cysteinyl-[protein] = S-methyl-L-cysteinyl-[protein] + a 2'-deoxyguanosine in DNA</text>
        <dbReference type="Rhea" id="RHEA:24000"/>
        <dbReference type="Rhea" id="RHEA-COMP:10131"/>
        <dbReference type="Rhea" id="RHEA-COMP:10132"/>
        <dbReference type="Rhea" id="RHEA-COMP:11367"/>
        <dbReference type="Rhea" id="RHEA-COMP:11368"/>
        <dbReference type="ChEBI" id="CHEBI:29950"/>
        <dbReference type="ChEBI" id="CHEBI:82612"/>
        <dbReference type="ChEBI" id="CHEBI:85445"/>
        <dbReference type="ChEBI" id="CHEBI:85448"/>
        <dbReference type="EC" id="2.1.1.63"/>
    </reaction>
</comment>
<dbReference type="InterPro" id="IPR036631">
    <property type="entry name" value="MGMT_N_sf"/>
</dbReference>
<dbReference type="PROSITE" id="PS00374">
    <property type="entry name" value="MGMT"/>
    <property type="match status" value="1"/>
</dbReference>
<dbReference type="Gene3D" id="1.10.10.10">
    <property type="entry name" value="Winged helix-like DNA-binding domain superfamily/Winged helix DNA-binding domain"/>
    <property type="match status" value="1"/>
</dbReference>
<dbReference type="SUPFAM" id="SSF46689">
    <property type="entry name" value="Homeodomain-like"/>
    <property type="match status" value="1"/>
</dbReference>
<evidence type="ECO:0000256" key="9">
    <source>
        <dbReference type="ARBA" id="ARBA00023204"/>
    </source>
</evidence>
<dbReference type="RefSeq" id="WP_245860903.1">
    <property type="nucleotide sequence ID" value="NZ_OBMT01000003.1"/>
</dbReference>
<evidence type="ECO:0000256" key="2">
    <source>
        <dbReference type="ARBA" id="ARBA00008711"/>
    </source>
</evidence>
<dbReference type="Gene3D" id="3.30.160.70">
    <property type="entry name" value="Methylated DNA-protein cysteine methyltransferase domain"/>
    <property type="match status" value="1"/>
</dbReference>
<evidence type="ECO:0000256" key="10">
    <source>
        <dbReference type="ARBA" id="ARBA00049348"/>
    </source>
</evidence>